<name>A0A1Y6BDB2_9PROT</name>
<evidence type="ECO:0000313" key="13">
    <source>
        <dbReference type="EMBL" id="SMF03967.1"/>
    </source>
</evidence>
<dbReference type="GO" id="GO:0008483">
    <property type="term" value="F:transaminase activity"/>
    <property type="evidence" value="ECO:0007669"/>
    <property type="project" value="InterPro"/>
</dbReference>
<keyword evidence="2" id="KW-0596">Phosphopantetheine</keyword>
<dbReference type="PROSITE" id="PS52004">
    <property type="entry name" value="KS3_2"/>
    <property type="match status" value="2"/>
</dbReference>
<dbReference type="InterPro" id="IPR014043">
    <property type="entry name" value="Acyl_transferase_dom"/>
</dbReference>
<dbReference type="RefSeq" id="WP_089229656.1">
    <property type="nucleotide sequence ID" value="NZ_FWZX01000003.1"/>
</dbReference>
<dbReference type="CDD" id="cd00610">
    <property type="entry name" value="OAT_like"/>
    <property type="match status" value="1"/>
</dbReference>
<dbReference type="InterPro" id="IPR045851">
    <property type="entry name" value="AMP-bd_C_sf"/>
</dbReference>
<dbReference type="Pfam" id="PF00202">
    <property type="entry name" value="Aminotran_3"/>
    <property type="match status" value="1"/>
</dbReference>
<dbReference type="CDD" id="cd05930">
    <property type="entry name" value="A_NRPS"/>
    <property type="match status" value="1"/>
</dbReference>
<dbReference type="InterPro" id="IPR016036">
    <property type="entry name" value="Malonyl_transacylase_ACP-bd"/>
</dbReference>
<dbReference type="Pfam" id="PF00668">
    <property type="entry name" value="Condensation"/>
    <property type="match status" value="1"/>
</dbReference>
<evidence type="ECO:0000256" key="9">
    <source>
        <dbReference type="ARBA" id="ARBA00054155"/>
    </source>
</evidence>
<feature type="compositionally biased region" description="Basic and acidic residues" evidence="10">
    <location>
        <begin position="2564"/>
        <end position="2575"/>
    </location>
</feature>
<dbReference type="SUPFAM" id="SSF51735">
    <property type="entry name" value="NAD(P)-binding Rossmann-fold domains"/>
    <property type="match status" value="2"/>
</dbReference>
<dbReference type="InterPro" id="IPR020845">
    <property type="entry name" value="AMP-binding_CS"/>
</dbReference>
<dbReference type="Gene3D" id="3.30.70.3290">
    <property type="match status" value="2"/>
</dbReference>
<dbReference type="InterPro" id="IPR020841">
    <property type="entry name" value="PKS_Beta-ketoAc_synthase_dom"/>
</dbReference>
<dbReference type="InterPro" id="IPR015422">
    <property type="entry name" value="PyrdxlP-dep_Trfase_small"/>
</dbReference>
<keyword evidence="3" id="KW-0597">Phosphoprotein</keyword>
<keyword evidence="6" id="KW-0663">Pyridoxal phosphate</keyword>
<evidence type="ECO:0000256" key="4">
    <source>
        <dbReference type="ARBA" id="ARBA00022679"/>
    </source>
</evidence>
<dbReference type="Pfam" id="PF00550">
    <property type="entry name" value="PP-binding"/>
    <property type="match status" value="3"/>
</dbReference>
<evidence type="ECO:0000256" key="6">
    <source>
        <dbReference type="ARBA" id="ARBA00022898"/>
    </source>
</evidence>
<dbReference type="InterPro" id="IPR029063">
    <property type="entry name" value="SAM-dependent_MTases_sf"/>
</dbReference>
<dbReference type="Pfam" id="PF00698">
    <property type="entry name" value="Acyl_transf_1"/>
    <property type="match status" value="1"/>
</dbReference>
<organism evidence="13 14">
    <name type="scientific">Tistlia consotensis USBA 355</name>
    <dbReference type="NCBI Taxonomy" id="560819"/>
    <lineage>
        <taxon>Bacteria</taxon>
        <taxon>Pseudomonadati</taxon>
        <taxon>Pseudomonadota</taxon>
        <taxon>Alphaproteobacteria</taxon>
        <taxon>Rhodospirillales</taxon>
        <taxon>Rhodovibrionaceae</taxon>
        <taxon>Tistlia</taxon>
    </lineage>
</organism>
<dbReference type="PANTHER" id="PTHR43775">
    <property type="entry name" value="FATTY ACID SYNTHASE"/>
    <property type="match status" value="1"/>
</dbReference>
<dbReference type="Gene3D" id="3.40.366.10">
    <property type="entry name" value="Malonyl-Coenzyme A Acyl Carrier Protein, domain 2"/>
    <property type="match status" value="1"/>
</dbReference>
<feature type="domain" description="Ketosynthase family 3 (KS3)" evidence="12">
    <location>
        <begin position="1497"/>
        <end position="1920"/>
    </location>
</feature>
<reference evidence="13 14" key="1">
    <citation type="submission" date="2017-04" db="EMBL/GenBank/DDBJ databases">
        <authorList>
            <person name="Afonso C.L."/>
            <person name="Miller P.J."/>
            <person name="Scott M.A."/>
            <person name="Spackman E."/>
            <person name="Goraichik I."/>
            <person name="Dimitrov K.M."/>
            <person name="Suarez D.L."/>
            <person name="Swayne D.E."/>
        </authorList>
    </citation>
    <scope>NUCLEOTIDE SEQUENCE [LARGE SCALE GENOMIC DNA]</scope>
    <source>
        <strain evidence="13 14">USBA 355</strain>
    </source>
</reference>
<dbReference type="PROSITE" id="PS00606">
    <property type="entry name" value="KS3_1"/>
    <property type="match status" value="2"/>
</dbReference>
<dbReference type="InterPro" id="IPR013968">
    <property type="entry name" value="PKS_KR"/>
</dbReference>
<dbReference type="Pfam" id="PF16197">
    <property type="entry name" value="KAsynt_C_assoc"/>
    <property type="match status" value="2"/>
</dbReference>
<dbReference type="GO" id="GO:0004312">
    <property type="term" value="F:fatty acid synthase activity"/>
    <property type="evidence" value="ECO:0007669"/>
    <property type="project" value="TreeGrafter"/>
</dbReference>
<feature type="region of interest" description="Disordered" evidence="10">
    <location>
        <begin position="2551"/>
        <end position="2575"/>
    </location>
</feature>
<dbReference type="SUPFAM" id="SSF53901">
    <property type="entry name" value="Thiolase-like"/>
    <property type="match status" value="2"/>
</dbReference>
<dbReference type="Pfam" id="PF13193">
    <property type="entry name" value="AMP-binding_C"/>
    <property type="match status" value="1"/>
</dbReference>
<feature type="domain" description="Carrier" evidence="11">
    <location>
        <begin position="2388"/>
        <end position="2466"/>
    </location>
</feature>
<dbReference type="InterPro" id="IPR005814">
    <property type="entry name" value="Aminotrans_3"/>
</dbReference>
<dbReference type="SUPFAM" id="SSF52151">
    <property type="entry name" value="FabD/lysophospholipase-like"/>
    <property type="match status" value="1"/>
</dbReference>
<dbReference type="SMART" id="SM01294">
    <property type="entry name" value="PKS_PP_betabranch"/>
    <property type="match status" value="1"/>
</dbReference>
<evidence type="ECO:0000256" key="2">
    <source>
        <dbReference type="ARBA" id="ARBA00022450"/>
    </source>
</evidence>
<dbReference type="SUPFAM" id="SSF47336">
    <property type="entry name" value="ACP-like"/>
    <property type="match status" value="3"/>
</dbReference>
<evidence type="ECO:0000256" key="3">
    <source>
        <dbReference type="ARBA" id="ARBA00022553"/>
    </source>
</evidence>
<dbReference type="Gene3D" id="3.30.559.10">
    <property type="entry name" value="Chloramphenicol acetyltransferase-like domain"/>
    <property type="match status" value="1"/>
</dbReference>
<dbReference type="InterPro" id="IPR000873">
    <property type="entry name" value="AMP-dep_synth/lig_dom"/>
</dbReference>
<dbReference type="InterPro" id="IPR023213">
    <property type="entry name" value="CAT-like_dom_sf"/>
</dbReference>
<dbReference type="InterPro" id="IPR036736">
    <property type="entry name" value="ACP-like_sf"/>
</dbReference>
<dbReference type="InterPro" id="IPR057326">
    <property type="entry name" value="KR_dom"/>
</dbReference>
<dbReference type="Gene3D" id="3.40.640.10">
    <property type="entry name" value="Type I PLP-dependent aspartate aminotransferase-like (Major domain)"/>
    <property type="match status" value="1"/>
</dbReference>
<dbReference type="FunFam" id="3.40.47.10:FF:000019">
    <property type="entry name" value="Polyketide synthase type I"/>
    <property type="match status" value="2"/>
</dbReference>
<dbReference type="SUPFAM" id="SSF53335">
    <property type="entry name" value="S-adenosyl-L-methionine-dependent methyltransferases"/>
    <property type="match status" value="1"/>
</dbReference>
<comment type="similarity">
    <text evidence="8">In the C-terminal section; belongs to the NRP synthetase family.</text>
</comment>
<dbReference type="Gene3D" id="3.30.300.30">
    <property type="match status" value="1"/>
</dbReference>
<dbReference type="SMART" id="SM00822">
    <property type="entry name" value="PKS_KR"/>
    <property type="match status" value="1"/>
</dbReference>
<dbReference type="Gene3D" id="3.40.47.10">
    <property type="match status" value="2"/>
</dbReference>
<evidence type="ECO:0000256" key="7">
    <source>
        <dbReference type="ARBA" id="ARBA00023268"/>
    </source>
</evidence>
<dbReference type="Gene3D" id="3.40.50.720">
    <property type="entry name" value="NAD(P)-binding Rossmann-like Domain"/>
    <property type="match status" value="1"/>
</dbReference>
<dbReference type="GO" id="GO:0009403">
    <property type="term" value="P:toxin biosynthetic process"/>
    <property type="evidence" value="ECO:0007669"/>
    <property type="project" value="UniProtKB-ARBA"/>
</dbReference>
<dbReference type="GO" id="GO:0004315">
    <property type="term" value="F:3-oxoacyl-[acyl-carrier-protein] synthase activity"/>
    <property type="evidence" value="ECO:0007669"/>
    <property type="project" value="InterPro"/>
</dbReference>
<keyword evidence="5" id="KW-0677">Repeat</keyword>
<dbReference type="Pfam" id="PF08659">
    <property type="entry name" value="KR"/>
    <property type="match status" value="1"/>
</dbReference>
<dbReference type="CDD" id="cd19531">
    <property type="entry name" value="LCL_NRPS-like"/>
    <property type="match status" value="1"/>
</dbReference>
<comment type="function">
    <text evidence="9">Involved in production of the polyketide antibiotic thailandamide.</text>
</comment>
<dbReference type="Gene3D" id="3.90.1150.10">
    <property type="entry name" value="Aspartate Aminotransferase, domain 1"/>
    <property type="match status" value="1"/>
</dbReference>
<gene>
    <name evidence="13" type="ORF">SAMN05428998_103173</name>
</gene>
<dbReference type="InterPro" id="IPR014031">
    <property type="entry name" value="Ketoacyl_synth_C"/>
</dbReference>
<evidence type="ECO:0000259" key="12">
    <source>
        <dbReference type="PROSITE" id="PS52004"/>
    </source>
</evidence>
<dbReference type="InterPro" id="IPR016035">
    <property type="entry name" value="Acyl_Trfase/lysoPLipase"/>
</dbReference>
<dbReference type="NCBIfam" id="TIGR01733">
    <property type="entry name" value="AA-adenyl-dom"/>
    <property type="match status" value="1"/>
</dbReference>
<feature type="region of interest" description="Disordered" evidence="10">
    <location>
        <begin position="3233"/>
        <end position="3254"/>
    </location>
</feature>
<dbReference type="EMBL" id="FWZX01000003">
    <property type="protein sequence ID" value="SMF03967.1"/>
    <property type="molecule type" value="Genomic_DNA"/>
</dbReference>
<dbReference type="InterPro" id="IPR015421">
    <property type="entry name" value="PyrdxlP-dep_Trfase_major"/>
</dbReference>
<dbReference type="InterPro" id="IPR036291">
    <property type="entry name" value="NAD(P)-bd_dom_sf"/>
</dbReference>
<dbReference type="InterPro" id="IPR020806">
    <property type="entry name" value="PKS_PP-bd"/>
</dbReference>
<dbReference type="InterPro" id="IPR009081">
    <property type="entry name" value="PP-bd_ACP"/>
</dbReference>
<accession>A0A1Y6BDB2</accession>
<dbReference type="SUPFAM" id="SSF55048">
    <property type="entry name" value="Probable ACP-binding domain of malonyl-CoA ACP transacylase"/>
    <property type="match status" value="1"/>
</dbReference>
<dbReference type="InterPro" id="IPR015424">
    <property type="entry name" value="PyrdxlP-dep_Trfase"/>
</dbReference>
<dbReference type="InterPro" id="IPR016039">
    <property type="entry name" value="Thiolase-like"/>
</dbReference>
<dbReference type="InterPro" id="IPR001242">
    <property type="entry name" value="Condensation_dom"/>
</dbReference>
<dbReference type="InterPro" id="IPR042099">
    <property type="entry name" value="ANL_N_sf"/>
</dbReference>
<protein>
    <submittedName>
        <fullName evidence="13">Amino acid adenylation domain-containing protein</fullName>
    </submittedName>
</protein>
<keyword evidence="7" id="KW-0511">Multifunctional enzyme</keyword>
<evidence type="ECO:0000256" key="8">
    <source>
        <dbReference type="ARBA" id="ARBA00029443"/>
    </source>
</evidence>
<dbReference type="PANTHER" id="PTHR43775:SF37">
    <property type="entry name" value="SI:DKEY-61P9.11"/>
    <property type="match status" value="1"/>
</dbReference>
<dbReference type="Pfam" id="PF08242">
    <property type="entry name" value="Methyltransf_12"/>
    <property type="match status" value="1"/>
</dbReference>
<evidence type="ECO:0000256" key="10">
    <source>
        <dbReference type="SAM" id="MobiDB-lite"/>
    </source>
</evidence>
<dbReference type="InterPro" id="IPR006162">
    <property type="entry name" value="Ppantetheine_attach_site"/>
</dbReference>
<dbReference type="CDD" id="cd00833">
    <property type="entry name" value="PKS"/>
    <property type="match status" value="2"/>
</dbReference>
<dbReference type="Pfam" id="PF02801">
    <property type="entry name" value="Ketoacyl-synt_C"/>
    <property type="match status" value="2"/>
</dbReference>
<evidence type="ECO:0000256" key="1">
    <source>
        <dbReference type="ARBA" id="ARBA00001957"/>
    </source>
</evidence>
<dbReference type="STRING" id="560819.SAMN05428998_103173"/>
<dbReference type="SMART" id="SM00823">
    <property type="entry name" value="PKS_PP"/>
    <property type="match status" value="3"/>
</dbReference>
<dbReference type="Gene3D" id="3.40.50.150">
    <property type="entry name" value="Vaccinia Virus protein VP39"/>
    <property type="match status" value="1"/>
</dbReference>
<dbReference type="PROSITE" id="PS00012">
    <property type="entry name" value="PHOSPHOPANTETHEINE"/>
    <property type="match status" value="3"/>
</dbReference>
<dbReference type="InterPro" id="IPR050091">
    <property type="entry name" value="PKS_NRPS_Biosynth_Enz"/>
</dbReference>
<dbReference type="Gene3D" id="1.10.1200.10">
    <property type="entry name" value="ACP-like"/>
    <property type="match status" value="3"/>
</dbReference>
<dbReference type="GO" id="GO:0030170">
    <property type="term" value="F:pyridoxal phosphate binding"/>
    <property type="evidence" value="ECO:0007669"/>
    <property type="project" value="InterPro"/>
</dbReference>
<dbReference type="FunFam" id="1.10.1200.10:FF:000016">
    <property type="entry name" value="Non-ribosomal peptide synthase"/>
    <property type="match status" value="1"/>
</dbReference>
<dbReference type="SUPFAM" id="SSF52777">
    <property type="entry name" value="CoA-dependent acyltransferases"/>
    <property type="match status" value="2"/>
</dbReference>
<evidence type="ECO:0000259" key="11">
    <source>
        <dbReference type="PROSITE" id="PS50075"/>
    </source>
</evidence>
<dbReference type="InterPro" id="IPR025110">
    <property type="entry name" value="AMP-bd_C"/>
</dbReference>
<feature type="domain" description="Carrier" evidence="11">
    <location>
        <begin position="4011"/>
        <end position="4086"/>
    </location>
</feature>
<feature type="region of interest" description="Disordered" evidence="10">
    <location>
        <begin position="2362"/>
        <end position="2389"/>
    </location>
</feature>
<comment type="cofactor">
    <cofactor evidence="1">
        <name>pantetheine 4'-phosphate</name>
        <dbReference type="ChEBI" id="CHEBI:47942"/>
    </cofactor>
</comment>
<dbReference type="PROSITE" id="PS00455">
    <property type="entry name" value="AMP_BINDING"/>
    <property type="match status" value="1"/>
</dbReference>
<dbReference type="InterPro" id="IPR032821">
    <property type="entry name" value="PKS_assoc"/>
</dbReference>
<keyword evidence="4" id="KW-0808">Transferase</keyword>
<proteinExistence type="inferred from homology"/>
<dbReference type="SMART" id="SM00825">
    <property type="entry name" value="PKS_KS"/>
    <property type="match status" value="2"/>
</dbReference>
<dbReference type="SMART" id="SM00827">
    <property type="entry name" value="PKS_AT"/>
    <property type="match status" value="1"/>
</dbReference>
<feature type="region of interest" description="Disordered" evidence="10">
    <location>
        <begin position="4085"/>
        <end position="4105"/>
    </location>
</feature>
<feature type="domain" description="Carrier" evidence="11">
    <location>
        <begin position="1392"/>
        <end position="1467"/>
    </location>
</feature>
<keyword evidence="14" id="KW-1185">Reference proteome</keyword>
<dbReference type="Pfam" id="PF00501">
    <property type="entry name" value="AMP-binding"/>
    <property type="match status" value="1"/>
</dbReference>
<dbReference type="InterPro" id="IPR014030">
    <property type="entry name" value="Ketoacyl_synth_N"/>
</dbReference>
<dbReference type="InterPro" id="IPR010071">
    <property type="entry name" value="AA_adenyl_dom"/>
</dbReference>
<dbReference type="CDD" id="cd02440">
    <property type="entry name" value="AdoMet_MTases"/>
    <property type="match status" value="1"/>
</dbReference>
<evidence type="ECO:0000313" key="14">
    <source>
        <dbReference type="Proteomes" id="UP000192917"/>
    </source>
</evidence>
<dbReference type="InterPro" id="IPR013217">
    <property type="entry name" value="Methyltransf_12"/>
</dbReference>
<dbReference type="GO" id="GO:0006633">
    <property type="term" value="P:fatty acid biosynthetic process"/>
    <property type="evidence" value="ECO:0007669"/>
    <property type="project" value="InterPro"/>
</dbReference>
<dbReference type="Gene3D" id="3.40.50.12780">
    <property type="entry name" value="N-terminal domain of ligase-like"/>
    <property type="match status" value="1"/>
</dbReference>
<dbReference type="SUPFAM" id="SSF56801">
    <property type="entry name" value="Acetyl-CoA synthetase-like"/>
    <property type="match status" value="1"/>
</dbReference>
<dbReference type="SUPFAM" id="SSF53383">
    <property type="entry name" value="PLP-dependent transferases"/>
    <property type="match status" value="1"/>
</dbReference>
<dbReference type="PROSITE" id="PS50075">
    <property type="entry name" value="CARRIER"/>
    <property type="match status" value="3"/>
</dbReference>
<sequence>MTRRSAELAIVGLGCRFPGAPDAEAFWRLLDEGREAIAEIAAVRPALAPVRAGEGESEVGPPRWAGLIEGVELFDAGFFGIAPREADAMDPQQRLLLEVAWEALESAGLTRERLAGSATGVFVGISTFDYSRIQPPGAEKAGLYAGTGNALSIAANRLSYALDLRGPSVAVDTACSSSLVALHLARQSLLSGECERALVAGVNLLLAPELMAAFSAAHMLAADGRCKTFDARADGYVRGEGCGVVVLERLEDARAAGDPVLALLCGSGVNQDGRSNGLTAPNGPAQVAVIRAALAAAGENPSALGHVEAHGTGTRLGDPIEALALAEALEGRAGAPLAIGSVKTNIGHLEAAAGIAGVIKTVLALGRGRLPASLNYREPNPDIPFEELGLRVLAEPAPWPAEARLAGVSSFGFGGANAHILLGPPPAEADARPALEVAERLLVLSAAEPEALAALAGRMAGRLEGLGADPRAFADLCWTAATRRTHHDERLALVAADAVRAAALLRAFAGGQTPEGLVAGRRPPRPKRGTLGAGRPLGEIAAGFVAGRRIDWAGLYPEDSRLAVLPAYPWQHRRHWFAEEAAAPAAVEPAPAYRTTWEPVDPIEAPALAERLSVAAEGLRDPQRDAETQAVEAALDRLCAGFARRAVAAVGAPQVVEAHRRLFARLRVMAEDAAAAEDPEALAAELQARFPGHRAGIALVAECGAALAEVLSGARDPLEILFPDGSGARLAALYGGSAVMHGANALAGAAAALLAEALPEGRSLRVLEIGAGTGGTTEHLLGRLPDGRARYLFTDVAPPLLAQAAQRHAGLPWLETASLDIERDPAGQGLAPGACDLLVAANVLHATRDLGETLAHARRLLAPGGRLLLLEQTAPRRWLDLVFGLTEGWWRFADSERRPDYPLLDGEAWQAVLSGAGFEIEAAEPCDAAGAQTLLVARRPVEPAPAGRWLLVGDRTGAAATLASALDAQLLEAAADPEAAERAVAEALGAGPYEGLLCLAPLDGGEAGLRRTLAALRGLAGSGAALPAWIVTRGAQAVDGDAAGPDPWQAAAWGLARSFAIERPDCAGGLVDLDGPGLSGLPRLLAQEGERQLALRGRRTFALRLEPLEPDPEGWLPVSAEGRYLVYGGSGALGGALAGWLVERGARHLVLASRGAVPESAVAPLRQRGVSVEMLRSDLGDAAGVAALVARLAGEGPPLRGVIQAAGSFDNAPLAELGWQACAPLLAAKLQGTESLLAATEGLPLDFLLFVSSVAATLGLPRAGNYAAANAALEAAVARARAAGRPALALACGPVAGLGMAERAEADRWAAAGVGGLAPERLLAALDGLAGGAEASPLLLEADWEKLAGVVAYRDAPAWIAGACRRALAAVPAAAPRLREELDAAFPAERPAIALAFVQAQVAAVLGLPAERLPAPERGLQDLGLDSLSGLELRDRLQRATGLALPATLALEHPTPAALAAALLAALDAAPTARAAPAKAAVPTAKATAPSPAPAGPEPIAIVGLACRFPGGETPEAFWELLAAGRDAVGPIPEDRWDVARFHGAAGPERSRSARGAFLDDVRGFDAAFFHLSGREADALDPQQRLLLEVAWEALERSGLSPDSLKGSRTGVFVGITSHDYGDRQIARGSAEPIDAYFGSGNTACFAAGRLSYLLGLEGPSLAIDTACSASLVALHQACRSLLSGESERALAGGVHLMLSPGGFLYNEVTGALSSDGLSKTFDAAADGFGRGEGCAVLVLRRLSDALAAGERIHAVIRGSAVNQDGASGGLTVPSGRAQQAVIRAALADAALAPAEIDYLEAHGTGTVLGDPIELRSLGAVFAGRPAGRPLLVGSVKTNLGHLEAAAGLAGLVKTVLALEQGAVPAHLHLETPNPHVPWAELPLRVPTATEPWPATGRPRRAGVSAFSLMGTNAHVVLEQAPEPAAAPAPVERSHHPFLLSARSPEALRALAGACAEVVRDDEPLGDRCFTSNAGRAQHAVRLATVVAGPAELRERLAAVARGETPAGVAFGRAAGAATPPVAFLFTGQGAVGPDMARGLYESAPPFAAELERCAAILAPHLDVPLVELLYGGETARLSRTRYAQPALVALEWSLAQLWRSWGVEPAAVLGHSLGEYVAAAVAGMIEPEQLLPLVAQRGRIMDDLPEGAMLAAATDAGTAAAALAGLEDRVSLAALNGPQATVLAGDEAAVARVAERLAGQGVRTQRLAVSHAFHSPMMEPALDALADLAASVEWRPARLPIARNLDGRRLEPGAVPPAEDWARHAREPVRFAEGLQALAGQGIQHFLEIGPRPVLTALGPASLPEARFLAALRPERPDWQAGLDSLTALWLEGVPVDWQAFDRPYGRRRLRQPGYPFERRDHWVEEPAMSDTPSAPAADRPAPPAPAPAADLLAAMTTLVAEALGSDPADLDPDAPLLELGADSISLVEVGRLIRTRHGLTLTASQFFEELTSVRALADYLARSAPAPQAAPVPPVEMLSAVPVQGAPEELAGLFARQLDLVQDVIHRQLAALRESGVPTPAVPTPAAPAAPAAPVAPAVPAMAQAPVRTAPGRELGPYRPPRRQDTAASEDPRRRAHLEALVARFTARTATSKRLAEAARPRLADSRASAGFRPTVKEMLYPIVGERAEGARLWDVDGNAYVDVSMDFGVNLFGHRAPFLVEAMEQAIGRGLAMAPRSRDAAAAAELLCELTGMERVVFCQSGSESVMTAVRLARLAKGRDGIALFRNSYHGHTDGLLAVGGGRGASAGFDAEPVAPGVPAAMVGDLLLLDYGDPESLEALRRHAGRLAAVLVEPVQSRALGLQPGEYLKRLRAVTRELGLLLIFDEMITGFRLHPGGAQAWFGVEADLATYGKAMGGGVEVAAVAGRNGLLDGIDGGLWRYGDESYPAAETTFFAGTFNANPLAMATTRAALAEMKRRGPALQEGINALTTRFAAGLNGWLAEREVPLEVVTCGSLFRFAHRGNLDLLFYHLLEKGVFVWEGRNCFLSDAHGEAEMARVAQAVRDSVEELREGGYLDAPAAKASSAPGSRAGAGPKVLPLTAAQQQLWLLAQVGRGGSLAYTESLAVEIEGRLEPAALEAALRRLVARHEALRTAIDPDGRTQQILESVPVALARAEGVGREAWLQDLLARPFDLAEPPLLRVGLLEEAPGRQVLALAAHHIVVDGWSMALLLGDLGACYRAELAGEPAPLEPARQLSDLVRFQQQALEGGRRAELEGWWRETLTPLPEPLELPVDRRPAPGAEHPGGRHRFTLDPALRRRLEALGRSAKATPFATLLAAVTAFLHRLTGREALLVGCPVLGRGHEAELAEAVGYATHLIAVPSRRQPGGSFRDHLAASRAALVAALDHQDYPFAELLRLLGLAWSAERPPLLELLFNLDRPGPGPALPGATARLLAPPVQAAKYPLSINALDFGGELIVDLDYDAGQFSPAAVERLAGQLQVWLAALVERPDDPLEELTPLGAAERALLETWNDTATAWEGEPGLVHEMIEAQAARDPDAPALTFAGETISYGRLLAESGALAARLVALGAGPETSVACLFDRSFEMLVGLIAILRAGAAYLPVALDEAPDRLAAALADAEPLAALTRAGLEPAAGLRELLGEGRPLLELGPIDPAAAAPEVPAAPALPRATAGQPSHLLFTSGSTGRPKGVVSLHQGLRNQVLWLQSAYPIGPGSVALQKTPYTFDVSLMELFWPLTVGARLVLAEPEAHRDPRVLARLIRGEGVTLCHFVPSMLAAFLEEPEAAACTTLERVLCSGEALPHDLIGRFHALGLGAELHNLYGPTEASIHDTAWPCPAGPEEPVTPIGRPVANTVVRILDERGQLCPVGMVGEIHLGGVQLARGYLKRPDLTERAFVPDPWAEGQRLYRTGDLGRWRADGAIVYLGRRDGQVKVRGQRIELGEVEAALRAHPAVRDAVAGMVGQDAFDRRLAAWIVPQGAEAPDGPAEPPAERVAGLRAFLARRLPPHMIPDRFVALPALPLSLHGKIDRKALALPAAPAAPAAPSAPESDLQRALRALWRDQLGPIEIGLHDDFFRLGGHSLMVVRLAAAVRERFGVELPIRTFLEQPTLAATAAAIEAAGQRPAPETPAAPAIRPADRARRRLDRAALGLGARADEETAG</sequence>
<dbReference type="Pfam" id="PF00109">
    <property type="entry name" value="ketoacyl-synt"/>
    <property type="match status" value="2"/>
</dbReference>
<dbReference type="InterPro" id="IPR018201">
    <property type="entry name" value="Ketoacyl_synth_AS"/>
</dbReference>
<dbReference type="GO" id="GO:0031177">
    <property type="term" value="F:phosphopantetheine binding"/>
    <property type="evidence" value="ECO:0007669"/>
    <property type="project" value="InterPro"/>
</dbReference>
<dbReference type="Gene3D" id="3.30.559.30">
    <property type="entry name" value="Nonribosomal peptide synthetase, condensation domain"/>
    <property type="match status" value="1"/>
</dbReference>
<dbReference type="Proteomes" id="UP000192917">
    <property type="component" value="Unassembled WGS sequence"/>
</dbReference>
<evidence type="ECO:0000256" key="5">
    <source>
        <dbReference type="ARBA" id="ARBA00022737"/>
    </source>
</evidence>
<feature type="domain" description="Ketosynthase family 3 (KS3)" evidence="12">
    <location>
        <begin position="5"/>
        <end position="424"/>
    </location>
</feature>
<dbReference type="InterPro" id="IPR001227">
    <property type="entry name" value="Ac_transferase_dom_sf"/>
</dbReference>